<keyword evidence="3" id="KW-1185">Reference proteome</keyword>
<proteinExistence type="predicted"/>
<reference evidence="2 3" key="1">
    <citation type="submission" date="2020-08" db="EMBL/GenBank/DDBJ databases">
        <title>Genomic Encyclopedia of Type Strains, Phase IV (KMG-IV): sequencing the most valuable type-strain genomes for metagenomic binning, comparative biology and taxonomic classification.</title>
        <authorList>
            <person name="Goeker M."/>
        </authorList>
    </citation>
    <scope>NUCLEOTIDE SEQUENCE [LARGE SCALE GENOMIC DNA]</scope>
    <source>
        <strain evidence="2 3">DSM 105074</strain>
    </source>
</reference>
<evidence type="ECO:0000313" key="2">
    <source>
        <dbReference type="EMBL" id="MBB5284452.1"/>
    </source>
</evidence>
<evidence type="ECO:0000313" key="3">
    <source>
        <dbReference type="Proteomes" id="UP000557307"/>
    </source>
</evidence>
<comment type="caution">
    <text evidence="2">The sequence shown here is derived from an EMBL/GenBank/DDBJ whole genome shotgun (WGS) entry which is preliminary data.</text>
</comment>
<dbReference type="EMBL" id="JACHGF010000003">
    <property type="protein sequence ID" value="MBB5284452.1"/>
    <property type="molecule type" value="Genomic_DNA"/>
</dbReference>
<dbReference type="RefSeq" id="WP_184174391.1">
    <property type="nucleotide sequence ID" value="NZ_JACHGF010000003.1"/>
</dbReference>
<accession>A0A840TSA5</accession>
<evidence type="ECO:0000256" key="1">
    <source>
        <dbReference type="SAM" id="MobiDB-lite"/>
    </source>
</evidence>
<name>A0A840TSA5_9BACT</name>
<feature type="compositionally biased region" description="Low complexity" evidence="1">
    <location>
        <begin position="231"/>
        <end position="247"/>
    </location>
</feature>
<dbReference type="AlphaFoldDB" id="A0A840TSA5"/>
<gene>
    <name evidence="2" type="ORF">HNQ92_002595</name>
</gene>
<organism evidence="2 3">
    <name type="scientific">Rhabdobacter roseus</name>
    <dbReference type="NCBI Taxonomy" id="1655419"/>
    <lineage>
        <taxon>Bacteria</taxon>
        <taxon>Pseudomonadati</taxon>
        <taxon>Bacteroidota</taxon>
        <taxon>Cytophagia</taxon>
        <taxon>Cytophagales</taxon>
        <taxon>Cytophagaceae</taxon>
        <taxon>Rhabdobacter</taxon>
    </lineage>
</organism>
<protein>
    <submittedName>
        <fullName evidence="2">Uncharacterized protein</fullName>
    </submittedName>
</protein>
<sequence length="486" mass="55241">MLPRIEISEVVRRAFQAIDAHNRSCPTQPVTRTTHTPDGEPVVQVVHRRVGLIPEAISTTYHALVTEYVRSYNRTASIMPAGAYTQESPPSLRTNNVRLAPYCRCTDRTVRNHLKRLRELGFIRTKFHGTRQDFEVWISPKFLFGPEPEAPARPLEAAPHGLFEGQNPKDFPLKSTHREIIEKGETTKADMFVGHGENSQGQRGRAETPALPLEAPVVSGRREDQAGGGAAPRRAAMAPQRAAQGPMPQSPKGLPQKHLKMLVEFWIYAWRVIYPGREFSAQQQEKALAAIMTGVYNNFTDPLTDAEWLNVQVYQLGKLDKAGRYYENHPDAYRPDPYAVHKAGKGYFDRENHRGFIGIEAWVKKDKIELKKRRDDYAHQKRCDRLLVTARRDFLKLRTGQPPRKEVAGKTEIGLYLYYDAIFAGLGTQYKDRFNRMYQDRYSTGFKPPSFQAAKRARRAAGEVSPATIVYVEDYMQGDGEGYYSS</sequence>
<dbReference type="Proteomes" id="UP000557307">
    <property type="component" value="Unassembled WGS sequence"/>
</dbReference>
<feature type="region of interest" description="Disordered" evidence="1">
    <location>
        <begin position="192"/>
        <end position="254"/>
    </location>
</feature>